<dbReference type="Gene3D" id="3.40.50.1820">
    <property type="entry name" value="alpha/beta hydrolase"/>
    <property type="match status" value="1"/>
</dbReference>
<dbReference type="Proteomes" id="UP000410492">
    <property type="component" value="Unassembled WGS sequence"/>
</dbReference>
<dbReference type="InterPro" id="IPR050654">
    <property type="entry name" value="AChE-related_enzymes"/>
</dbReference>
<feature type="signal peptide" evidence="5">
    <location>
        <begin position="1"/>
        <end position="17"/>
    </location>
</feature>
<keyword evidence="3" id="KW-0378">Hydrolase</keyword>
<protein>
    <recommendedName>
        <fullName evidence="6">Carboxylesterase type B domain-containing protein</fullName>
    </recommendedName>
</protein>
<gene>
    <name evidence="7" type="ORF">CALMAC_LOCUS18279</name>
</gene>
<evidence type="ECO:0000256" key="4">
    <source>
        <dbReference type="ARBA" id="ARBA00023180"/>
    </source>
</evidence>
<dbReference type="AlphaFoldDB" id="A0A653DKX1"/>
<evidence type="ECO:0000256" key="5">
    <source>
        <dbReference type="SAM" id="SignalP"/>
    </source>
</evidence>
<dbReference type="PANTHER" id="PTHR43918:SF4">
    <property type="entry name" value="CARBOXYLIC ESTER HYDROLASE"/>
    <property type="match status" value="1"/>
</dbReference>
<evidence type="ECO:0000313" key="7">
    <source>
        <dbReference type="EMBL" id="VEN60654.1"/>
    </source>
</evidence>
<accession>A0A653DKX1</accession>
<evidence type="ECO:0000313" key="8">
    <source>
        <dbReference type="Proteomes" id="UP000410492"/>
    </source>
</evidence>
<dbReference type="PANTHER" id="PTHR43918">
    <property type="entry name" value="ACETYLCHOLINESTERASE"/>
    <property type="match status" value="1"/>
</dbReference>
<name>A0A653DKX1_CALMS</name>
<dbReference type="EMBL" id="CAACVG010012678">
    <property type="protein sequence ID" value="VEN60654.1"/>
    <property type="molecule type" value="Genomic_DNA"/>
</dbReference>
<evidence type="ECO:0000256" key="2">
    <source>
        <dbReference type="ARBA" id="ARBA00022487"/>
    </source>
</evidence>
<feature type="domain" description="Carboxylesterase type B" evidence="6">
    <location>
        <begin position="19"/>
        <end position="179"/>
    </location>
</feature>
<keyword evidence="8" id="KW-1185">Reference proteome</keyword>
<dbReference type="OrthoDB" id="19653at2759"/>
<dbReference type="PROSITE" id="PS00941">
    <property type="entry name" value="CARBOXYLESTERASE_B_2"/>
    <property type="match status" value="1"/>
</dbReference>
<evidence type="ECO:0000256" key="3">
    <source>
        <dbReference type="ARBA" id="ARBA00022801"/>
    </source>
</evidence>
<feature type="chain" id="PRO_5024833074" description="Carboxylesterase type B domain-containing protein" evidence="5">
    <location>
        <begin position="18"/>
        <end position="180"/>
    </location>
</feature>
<proteinExistence type="inferred from homology"/>
<keyword evidence="2" id="KW-0719">Serine esterase</keyword>
<comment type="similarity">
    <text evidence="1">Belongs to the type-B carboxylesterase/lipase family.</text>
</comment>
<evidence type="ECO:0000259" key="6">
    <source>
        <dbReference type="Pfam" id="PF00135"/>
    </source>
</evidence>
<sequence>MGLRLLLVLCFSSFVLSQDVTVKLPLGSVKGLKRSTVKGTSFYSFQGIPYAEKPVGDLRFQAPVSKKKWDGTWDATKEGSICHQMKYEYKFLDQNEDCLFINIFTPNISANLPVMFYVYGGGFIIGTSSEDYYGPYFLMEENVVLVTFNYRVGPYGFLSTGDDFVPGNAGLKDQNLALNG</sequence>
<dbReference type="SUPFAM" id="SSF53474">
    <property type="entry name" value="alpha/beta-Hydrolases"/>
    <property type="match status" value="1"/>
</dbReference>
<dbReference type="InterPro" id="IPR029058">
    <property type="entry name" value="AB_hydrolase_fold"/>
</dbReference>
<reference evidence="7 8" key="1">
    <citation type="submission" date="2019-01" db="EMBL/GenBank/DDBJ databases">
        <authorList>
            <person name="Sayadi A."/>
        </authorList>
    </citation>
    <scope>NUCLEOTIDE SEQUENCE [LARGE SCALE GENOMIC DNA]</scope>
</reference>
<dbReference type="Pfam" id="PF00135">
    <property type="entry name" value="COesterase"/>
    <property type="match status" value="1"/>
</dbReference>
<organism evidence="7 8">
    <name type="scientific">Callosobruchus maculatus</name>
    <name type="common">Southern cowpea weevil</name>
    <name type="synonym">Pulse bruchid</name>
    <dbReference type="NCBI Taxonomy" id="64391"/>
    <lineage>
        <taxon>Eukaryota</taxon>
        <taxon>Metazoa</taxon>
        <taxon>Ecdysozoa</taxon>
        <taxon>Arthropoda</taxon>
        <taxon>Hexapoda</taxon>
        <taxon>Insecta</taxon>
        <taxon>Pterygota</taxon>
        <taxon>Neoptera</taxon>
        <taxon>Endopterygota</taxon>
        <taxon>Coleoptera</taxon>
        <taxon>Polyphaga</taxon>
        <taxon>Cucujiformia</taxon>
        <taxon>Chrysomeloidea</taxon>
        <taxon>Chrysomelidae</taxon>
        <taxon>Bruchinae</taxon>
        <taxon>Bruchini</taxon>
        <taxon>Callosobruchus</taxon>
    </lineage>
</organism>
<evidence type="ECO:0000256" key="1">
    <source>
        <dbReference type="ARBA" id="ARBA00005964"/>
    </source>
</evidence>
<keyword evidence="5" id="KW-0732">Signal</keyword>
<dbReference type="GO" id="GO:0052689">
    <property type="term" value="F:carboxylic ester hydrolase activity"/>
    <property type="evidence" value="ECO:0007669"/>
    <property type="project" value="UniProtKB-KW"/>
</dbReference>
<dbReference type="InterPro" id="IPR019819">
    <property type="entry name" value="Carboxylesterase_B_CS"/>
</dbReference>
<dbReference type="InterPro" id="IPR002018">
    <property type="entry name" value="CarbesteraseB"/>
</dbReference>
<keyword evidence="4" id="KW-0325">Glycoprotein</keyword>